<dbReference type="Pfam" id="PF00528">
    <property type="entry name" value="BPD_transp_1"/>
    <property type="match status" value="1"/>
</dbReference>
<keyword evidence="2 7" id="KW-0813">Transport</keyword>
<feature type="transmembrane region" description="Helical" evidence="7">
    <location>
        <begin position="143"/>
        <end position="165"/>
    </location>
</feature>
<feature type="transmembrane region" description="Helical" evidence="7">
    <location>
        <begin position="113"/>
        <end position="131"/>
    </location>
</feature>
<feature type="transmembrane region" description="Helical" evidence="7">
    <location>
        <begin position="239"/>
        <end position="264"/>
    </location>
</feature>
<keyword evidence="5 7" id="KW-1133">Transmembrane helix</keyword>
<feature type="transmembrane region" description="Helical" evidence="7">
    <location>
        <begin position="195"/>
        <end position="218"/>
    </location>
</feature>
<sequence>MATRARLATVAGGIILLPARLAEPLMTGLQKILGIRRMPWVFLLPNLLAVLFFSLLPVAINIFYSITGSDRLYPSERPFIGSGNYETLFDCTNYLDASTCSSDLFWRALRNSLVFVPIQVICMIGVALLAAVCLNREIRGRGFFRAVFFFPVMLSPVVVALTWQWILQRNGALNGILTWLGLSPVNWLVFPNTAFFWSVFVTVWAHMGFYTIILLAGLQSIPRDVYEAAKMDSATNWRVFTRITLPLLKPVLLVVFVLCVIRSVQTFDELYVLTGGGPGSATMLIVQYIYEVGFAVQPRNFGLAAAASLLLGVVLLIFTGLQLRLSRNSQHG</sequence>
<dbReference type="GO" id="GO:0055085">
    <property type="term" value="P:transmembrane transport"/>
    <property type="evidence" value="ECO:0007669"/>
    <property type="project" value="InterPro"/>
</dbReference>
<evidence type="ECO:0000256" key="2">
    <source>
        <dbReference type="ARBA" id="ARBA00022448"/>
    </source>
</evidence>
<dbReference type="Proteomes" id="UP000031368">
    <property type="component" value="Plasmid pRgalR602c"/>
</dbReference>
<dbReference type="GO" id="GO:0005886">
    <property type="term" value="C:plasma membrane"/>
    <property type="evidence" value="ECO:0007669"/>
    <property type="project" value="UniProtKB-SubCell"/>
</dbReference>
<name>A0A0B4XI34_9HYPH</name>
<dbReference type="HOGENOM" id="CLU_016047_0_2_5"/>
<keyword evidence="10" id="KW-1185">Reference proteome</keyword>
<evidence type="ECO:0000256" key="4">
    <source>
        <dbReference type="ARBA" id="ARBA00022692"/>
    </source>
</evidence>
<geneLocation type="plasmid" evidence="9 10">
    <name>pRgalR602c</name>
</geneLocation>
<evidence type="ECO:0000256" key="1">
    <source>
        <dbReference type="ARBA" id="ARBA00004651"/>
    </source>
</evidence>
<evidence type="ECO:0000313" key="10">
    <source>
        <dbReference type="Proteomes" id="UP000031368"/>
    </source>
</evidence>
<evidence type="ECO:0000256" key="7">
    <source>
        <dbReference type="RuleBase" id="RU363032"/>
    </source>
</evidence>
<dbReference type="EMBL" id="CP006880">
    <property type="protein sequence ID" value="AJD46385.1"/>
    <property type="molecule type" value="Genomic_DNA"/>
</dbReference>
<proteinExistence type="inferred from homology"/>
<dbReference type="Gene3D" id="1.10.3720.10">
    <property type="entry name" value="MetI-like"/>
    <property type="match status" value="1"/>
</dbReference>
<keyword evidence="6 7" id="KW-0472">Membrane</keyword>
<dbReference type="SUPFAM" id="SSF161098">
    <property type="entry name" value="MetI-like"/>
    <property type="match status" value="1"/>
</dbReference>
<gene>
    <name evidence="9" type="ORF">RGR602_PC02366</name>
</gene>
<dbReference type="InterPro" id="IPR035906">
    <property type="entry name" value="MetI-like_sf"/>
</dbReference>
<keyword evidence="3" id="KW-1003">Cell membrane</keyword>
<dbReference type="CDD" id="cd06261">
    <property type="entry name" value="TM_PBP2"/>
    <property type="match status" value="1"/>
</dbReference>
<dbReference type="InterPro" id="IPR000515">
    <property type="entry name" value="MetI-like"/>
</dbReference>
<dbReference type="PROSITE" id="PS50928">
    <property type="entry name" value="ABC_TM1"/>
    <property type="match status" value="1"/>
</dbReference>
<evidence type="ECO:0000256" key="3">
    <source>
        <dbReference type="ARBA" id="ARBA00022475"/>
    </source>
</evidence>
<keyword evidence="9" id="KW-0614">Plasmid</keyword>
<dbReference type="AlphaFoldDB" id="A0A0B4XI34"/>
<comment type="similarity">
    <text evidence="7">Belongs to the binding-protein-dependent transport system permease family.</text>
</comment>
<dbReference type="KEGG" id="rga:RGR602_PC02366"/>
<dbReference type="PANTHER" id="PTHR30193:SF37">
    <property type="entry name" value="INNER MEMBRANE ABC TRANSPORTER PERMEASE PROTEIN YCJO"/>
    <property type="match status" value="1"/>
</dbReference>
<evidence type="ECO:0000259" key="8">
    <source>
        <dbReference type="PROSITE" id="PS50928"/>
    </source>
</evidence>
<dbReference type="PANTHER" id="PTHR30193">
    <property type="entry name" value="ABC TRANSPORTER PERMEASE PROTEIN"/>
    <property type="match status" value="1"/>
</dbReference>
<evidence type="ECO:0000313" key="9">
    <source>
        <dbReference type="EMBL" id="AJD46385.1"/>
    </source>
</evidence>
<keyword evidence="4 7" id="KW-0812">Transmembrane</keyword>
<feature type="transmembrane region" description="Helical" evidence="7">
    <location>
        <begin position="270"/>
        <end position="290"/>
    </location>
</feature>
<evidence type="ECO:0000256" key="6">
    <source>
        <dbReference type="ARBA" id="ARBA00023136"/>
    </source>
</evidence>
<accession>A0A0B4XI34</accession>
<dbReference type="InterPro" id="IPR051393">
    <property type="entry name" value="ABC_transporter_permease"/>
</dbReference>
<evidence type="ECO:0000256" key="5">
    <source>
        <dbReference type="ARBA" id="ARBA00022989"/>
    </source>
</evidence>
<feature type="transmembrane region" description="Helical" evidence="7">
    <location>
        <begin position="302"/>
        <end position="323"/>
    </location>
</feature>
<reference evidence="9 10" key="1">
    <citation type="submission" date="2013-11" db="EMBL/GenBank/DDBJ databases">
        <title>Complete genome sequence of Rhizobium gallicum bv. gallicum R602.</title>
        <authorList>
            <person name="Bustos P."/>
            <person name="Santamaria R.I."/>
            <person name="Lozano L."/>
            <person name="Acosta J.L."/>
            <person name="Ormeno-Orrillo E."/>
            <person name="Rogel M.A."/>
            <person name="Romero D."/>
            <person name="Cevallos M.A."/>
            <person name="Martinez-Romero E."/>
            <person name="Gonzalez V."/>
        </authorList>
    </citation>
    <scope>NUCLEOTIDE SEQUENCE [LARGE SCALE GENOMIC DNA]</scope>
    <source>
        <strain evidence="9 10">R602</strain>
        <plasmid evidence="9 10">pRgalR602c</plasmid>
    </source>
</reference>
<feature type="transmembrane region" description="Helical" evidence="7">
    <location>
        <begin position="38"/>
        <end position="64"/>
    </location>
</feature>
<organism evidence="9 10">
    <name type="scientific">Rhizobium gallicum bv. gallicum R602sp</name>
    <dbReference type="NCBI Taxonomy" id="1041138"/>
    <lineage>
        <taxon>Bacteria</taxon>
        <taxon>Pseudomonadati</taxon>
        <taxon>Pseudomonadota</taxon>
        <taxon>Alphaproteobacteria</taxon>
        <taxon>Hyphomicrobiales</taxon>
        <taxon>Rhizobiaceae</taxon>
        <taxon>Rhizobium/Agrobacterium group</taxon>
        <taxon>Rhizobium</taxon>
    </lineage>
</organism>
<protein>
    <submittedName>
        <fullName evidence="9">ABC transporter permease protein</fullName>
    </submittedName>
</protein>
<comment type="subcellular location">
    <subcellularLocation>
        <location evidence="1 7">Cell membrane</location>
        <topology evidence="1 7">Multi-pass membrane protein</topology>
    </subcellularLocation>
</comment>
<feature type="domain" description="ABC transmembrane type-1" evidence="8">
    <location>
        <begin position="109"/>
        <end position="322"/>
    </location>
</feature>